<evidence type="ECO:0000313" key="3">
    <source>
        <dbReference type="EMBL" id="AEF23779.1"/>
    </source>
</evidence>
<dbReference type="EMBL" id="CP002727">
    <property type="protein sequence ID" value="AEF23779.1"/>
    <property type="molecule type" value="Genomic_DNA"/>
</dbReference>
<dbReference type="Pfam" id="PF07963">
    <property type="entry name" value="N_methyl"/>
    <property type="match status" value="1"/>
</dbReference>
<name>F6AGK8_PSEF1</name>
<gene>
    <name evidence="3" type="ordered locus">Psefu_3823</name>
</gene>
<dbReference type="InterPro" id="IPR012902">
    <property type="entry name" value="N_methyl_site"/>
</dbReference>
<dbReference type="NCBIfam" id="TIGR02523">
    <property type="entry name" value="type_IV_pilV"/>
    <property type="match status" value="1"/>
</dbReference>
<evidence type="ECO:0000256" key="1">
    <source>
        <dbReference type="SAM" id="Phobius"/>
    </source>
</evidence>
<dbReference type="STRING" id="743720.Psefu_3823"/>
<evidence type="ECO:0000259" key="2">
    <source>
        <dbReference type="Pfam" id="PF22150"/>
    </source>
</evidence>
<feature type="domain" description="Type IV pilin Tt1218-like" evidence="2">
    <location>
        <begin position="34"/>
        <end position="89"/>
    </location>
</feature>
<keyword evidence="4" id="KW-1185">Reference proteome</keyword>
<dbReference type="NCBIfam" id="TIGR02532">
    <property type="entry name" value="IV_pilin_GFxxxE"/>
    <property type="match status" value="1"/>
</dbReference>
<dbReference type="InterPro" id="IPR054402">
    <property type="entry name" value="Tt1218-like_dom"/>
</dbReference>
<keyword evidence="1" id="KW-0812">Transmembrane</keyword>
<protein>
    <submittedName>
        <fullName evidence="3">Type IV pilus modification protein PilV</fullName>
    </submittedName>
</protein>
<evidence type="ECO:0000313" key="4">
    <source>
        <dbReference type="Proteomes" id="UP000000686"/>
    </source>
</evidence>
<organism evidence="3 4">
    <name type="scientific">Pseudomonas fulva (strain 12-X)</name>
    <dbReference type="NCBI Taxonomy" id="743720"/>
    <lineage>
        <taxon>Bacteria</taxon>
        <taxon>Pseudomonadati</taxon>
        <taxon>Pseudomonadota</taxon>
        <taxon>Gammaproteobacteria</taxon>
        <taxon>Pseudomonadales</taxon>
        <taxon>Pseudomonadaceae</taxon>
        <taxon>Pseudomonas</taxon>
    </lineage>
</organism>
<dbReference type="Proteomes" id="UP000000686">
    <property type="component" value="Chromosome"/>
</dbReference>
<dbReference type="OrthoDB" id="8547299at2"/>
<feature type="transmembrane region" description="Helical" evidence="1">
    <location>
        <begin position="12"/>
        <end position="34"/>
    </location>
</feature>
<accession>F6AGK8</accession>
<dbReference type="RefSeq" id="WP_013792902.1">
    <property type="nucleotide sequence ID" value="NC_015556.1"/>
</dbReference>
<dbReference type="AlphaFoldDB" id="F6AGK8"/>
<dbReference type="Pfam" id="PF22150">
    <property type="entry name" value="Tt1218-like"/>
    <property type="match status" value="1"/>
</dbReference>
<sequence length="156" mass="16633">MTKTPPTSQRGATLIEVLVAIVILSIGLLGLAGLQATSIQGNYGAFYRSQATILAADITDRMRANRKAAIAGSYNLSELKSAYATTTTRADKDLNEWLTQVAKLPAGKARIERDSATALVTITINWDDSRGNIKKADGTAVDDAPGTANFVYKTEI</sequence>
<reference evidence="3 4" key="1">
    <citation type="submission" date="2011-04" db="EMBL/GenBank/DDBJ databases">
        <title>Complete sequence of Pseudomonas fulva 12-X.</title>
        <authorList>
            <consortium name="US DOE Joint Genome Institute"/>
            <person name="Lucas S."/>
            <person name="Han J."/>
            <person name="Lapidus A."/>
            <person name="Cheng J.-F."/>
            <person name="Goodwin L."/>
            <person name="Pitluck S."/>
            <person name="Peters L."/>
            <person name="Mikhailova N."/>
            <person name="Pagani I."/>
            <person name="Davenport K."/>
            <person name="Han C."/>
            <person name="Tapia R."/>
            <person name="Land M."/>
            <person name="Hauser L."/>
            <person name="Kyrpides N."/>
            <person name="Ivanova N."/>
            <person name="Pagani I."/>
            <person name="Lcollab F.I."/>
            <person name="Woyke T."/>
        </authorList>
    </citation>
    <scope>NUCLEOTIDE SEQUENCE [LARGE SCALE GENOMIC DNA]</scope>
    <source>
        <strain evidence="4">12-X</strain>
    </source>
</reference>
<dbReference type="eggNOG" id="COG4967">
    <property type="taxonomic scope" value="Bacteria"/>
</dbReference>
<dbReference type="HOGENOM" id="CLU_103234_3_1_6"/>
<proteinExistence type="predicted"/>
<keyword evidence="1" id="KW-0472">Membrane</keyword>
<keyword evidence="1" id="KW-1133">Transmembrane helix</keyword>
<dbReference type="KEGG" id="pfv:Psefu_3823"/>
<dbReference type="InterPro" id="IPR013362">
    <property type="entry name" value="Pilus_4_PilV"/>
</dbReference>